<evidence type="ECO:0000256" key="12">
    <source>
        <dbReference type="SAM" id="MobiDB-lite"/>
    </source>
</evidence>
<organism evidence="13 14">
    <name type="scientific">Orycteropus afer afer</name>
    <dbReference type="NCBI Taxonomy" id="1230840"/>
    <lineage>
        <taxon>Eukaryota</taxon>
        <taxon>Metazoa</taxon>
        <taxon>Chordata</taxon>
        <taxon>Craniata</taxon>
        <taxon>Vertebrata</taxon>
        <taxon>Euteleostomi</taxon>
        <taxon>Mammalia</taxon>
        <taxon>Eutheria</taxon>
        <taxon>Afrotheria</taxon>
        <taxon>Tubulidentata</taxon>
        <taxon>Orycteropodidae</taxon>
        <taxon>Orycteropus</taxon>
    </lineage>
</organism>
<evidence type="ECO:0000313" key="13">
    <source>
        <dbReference type="Proteomes" id="UP000694850"/>
    </source>
</evidence>
<dbReference type="RefSeq" id="XP_007941511.1">
    <property type="nucleotide sequence ID" value="XM_007943320.1"/>
</dbReference>
<gene>
    <name evidence="14" type="primary">MTERF4</name>
</gene>
<evidence type="ECO:0000256" key="11">
    <source>
        <dbReference type="ARBA" id="ARBA00078040"/>
    </source>
</evidence>
<keyword evidence="13" id="KW-1185">Reference proteome</keyword>
<evidence type="ECO:0000256" key="3">
    <source>
        <dbReference type="ARBA" id="ARBA00022552"/>
    </source>
</evidence>
<dbReference type="Gene3D" id="1.25.70.10">
    <property type="entry name" value="Transcription termination factor 3, mitochondrial"/>
    <property type="match status" value="1"/>
</dbReference>
<dbReference type="InterPro" id="IPR003690">
    <property type="entry name" value="MTERF"/>
</dbReference>
<feature type="region of interest" description="Disordered" evidence="12">
    <location>
        <begin position="28"/>
        <end position="53"/>
    </location>
</feature>
<evidence type="ECO:0000256" key="6">
    <source>
        <dbReference type="ARBA" id="ARBA00022946"/>
    </source>
</evidence>
<dbReference type="PANTHER" id="PTHR13068">
    <property type="entry name" value="CGI-12 PROTEIN-RELATED"/>
    <property type="match status" value="1"/>
</dbReference>
<name>A0A8B7A5T5_ORYAF</name>
<feature type="compositionally biased region" description="Acidic residues" evidence="12">
    <location>
        <begin position="480"/>
        <end position="500"/>
    </location>
</feature>
<comment type="subunit">
    <text evidence="8">Heterodimer with NSUN4; this interaction may be required for NSUN4 recruitment to the mitochondrial large ribosomal subunit.</text>
</comment>
<evidence type="ECO:0000256" key="4">
    <source>
        <dbReference type="ARBA" id="ARBA00022737"/>
    </source>
</evidence>
<evidence type="ECO:0000256" key="2">
    <source>
        <dbReference type="ARBA" id="ARBA00007692"/>
    </source>
</evidence>
<keyword evidence="6" id="KW-0809">Transit peptide</keyword>
<dbReference type="Proteomes" id="UP000694850">
    <property type="component" value="Unplaced"/>
</dbReference>
<keyword evidence="3" id="KW-0698">rRNA processing</keyword>
<keyword evidence="4" id="KW-0677">Repeat</keyword>
<dbReference type="GO" id="GO:0006390">
    <property type="term" value="P:mitochondrial transcription"/>
    <property type="evidence" value="ECO:0007669"/>
    <property type="project" value="TreeGrafter"/>
</dbReference>
<evidence type="ECO:0000256" key="5">
    <source>
        <dbReference type="ARBA" id="ARBA00022884"/>
    </source>
</evidence>
<keyword evidence="5" id="KW-0694">RNA-binding</keyword>
<dbReference type="PANTHER" id="PTHR13068:SF203">
    <property type="entry name" value="TRANSCRIPTION TERMINATION FACTOR 4, MITOCHONDRIAL"/>
    <property type="match status" value="1"/>
</dbReference>
<feature type="region of interest" description="Disordered" evidence="12">
    <location>
        <begin position="470"/>
        <end position="506"/>
    </location>
</feature>
<dbReference type="InterPro" id="IPR038538">
    <property type="entry name" value="MTERF_sf"/>
</dbReference>
<dbReference type="GO" id="GO:0003723">
    <property type="term" value="F:RNA binding"/>
    <property type="evidence" value="ECO:0007669"/>
    <property type="project" value="UniProtKB-KW"/>
</dbReference>
<evidence type="ECO:0000256" key="8">
    <source>
        <dbReference type="ARBA" id="ARBA00061975"/>
    </source>
</evidence>
<dbReference type="GO" id="GO:0061668">
    <property type="term" value="P:mitochondrial ribosome assembly"/>
    <property type="evidence" value="ECO:0007669"/>
    <property type="project" value="TreeGrafter"/>
</dbReference>
<evidence type="ECO:0000256" key="10">
    <source>
        <dbReference type="ARBA" id="ARBA00077581"/>
    </source>
</evidence>
<evidence type="ECO:0000256" key="1">
    <source>
        <dbReference type="ARBA" id="ARBA00004173"/>
    </source>
</evidence>
<reference evidence="14" key="1">
    <citation type="submission" date="2025-08" db="UniProtKB">
        <authorList>
            <consortium name="RefSeq"/>
        </authorList>
    </citation>
    <scope>IDENTIFICATION</scope>
</reference>
<accession>A0A8B7A5T5</accession>
<keyword evidence="7" id="KW-0496">Mitochondrion</keyword>
<dbReference type="GO" id="GO:0006364">
    <property type="term" value="P:rRNA processing"/>
    <property type="evidence" value="ECO:0007669"/>
    <property type="project" value="UniProtKB-KW"/>
</dbReference>
<evidence type="ECO:0000313" key="14">
    <source>
        <dbReference type="RefSeq" id="XP_007941511.1"/>
    </source>
</evidence>
<sequence length="506" mass="56399">MASLCCEVRSSRASGLWRGVGRAGCGDAKKLPSSGRRFTTRPWEPQPEPSRRSLRTGLVSHAGRAALVLPLSNFRPFSPDLALGGVRDESGEGRLFSQNRPDPLETEILPWTSVRPAFLRRAVPGGAEPGPLPLSRAAVQTAQERLALCCPSVFCLYRLSPLTWAKLARQTSHLGEQRRTTASLLPQLTAASDAGSPENFSFVRSRKYTQEPECRTAPMPFLLEKSRSHVDGGPLGLEMVTSSLLDMGFSEAHVGELLSIQPGPSPQQLLDITSELILLGLNPEPICVALKKSPQLLKLPVKQMRKRCGYLRKLGLGEGKLKRVLLCGPDIFTMSQQDIDDIVRVLREKCLFTVQQVTQILCGCPYILREDPGELEYKFQYAYFRMGIKHPDVVKTHFLQYSITKIKQRHIYLERLGRYQTPDKKGQTQILNPLLKDIFRISEAEFLARTARSSAEEFEVFKKLLAREEEEGPKSLHGDVEDEDVQDEAAGDEDGEEEFTDGGTEV</sequence>
<evidence type="ECO:0000256" key="9">
    <source>
        <dbReference type="ARBA" id="ARBA00074722"/>
    </source>
</evidence>
<comment type="subcellular location">
    <subcellularLocation>
        <location evidence="1">Mitochondrion</location>
    </subcellularLocation>
</comment>
<dbReference type="OrthoDB" id="9991972at2759"/>
<comment type="similarity">
    <text evidence="2">Belongs to the mTERF family.</text>
</comment>
<evidence type="ECO:0000256" key="7">
    <source>
        <dbReference type="ARBA" id="ARBA00023128"/>
    </source>
</evidence>
<dbReference type="FunFam" id="1.25.70.10:FF:000011">
    <property type="entry name" value="Mitochondrial transcription termination factor 4"/>
    <property type="match status" value="1"/>
</dbReference>
<protein>
    <recommendedName>
        <fullName evidence="9">Transcription termination factor 4, mitochondrial</fullName>
    </recommendedName>
    <alternativeName>
        <fullName evidence="10">Mitochondrial transcription termination factor 4</fullName>
    </alternativeName>
    <alternativeName>
        <fullName evidence="11">mTERF domain-containing protein 2</fullName>
    </alternativeName>
</protein>
<feature type="compositionally biased region" description="Basic and acidic residues" evidence="12">
    <location>
        <begin position="470"/>
        <end position="479"/>
    </location>
</feature>
<dbReference type="AlphaFoldDB" id="A0A8B7A5T5"/>
<dbReference type="SMART" id="SM00733">
    <property type="entry name" value="Mterf"/>
    <property type="match status" value="4"/>
</dbReference>
<dbReference type="Pfam" id="PF02536">
    <property type="entry name" value="mTERF"/>
    <property type="match status" value="1"/>
</dbReference>
<dbReference type="GO" id="GO:0005739">
    <property type="term" value="C:mitochondrion"/>
    <property type="evidence" value="ECO:0007669"/>
    <property type="project" value="UniProtKB-SubCell"/>
</dbReference>
<proteinExistence type="inferred from homology"/>